<dbReference type="PANTHER" id="PTHR11439:SF483">
    <property type="entry name" value="PEPTIDE SYNTHASE GLIP-LIKE, PUTATIVE (AFU_ORTHOLOGUE AFUA_3G12920)-RELATED"/>
    <property type="match status" value="1"/>
</dbReference>
<evidence type="ECO:0000313" key="1">
    <source>
        <dbReference type="EMBL" id="MBW0546831.1"/>
    </source>
</evidence>
<gene>
    <name evidence="1" type="ORF">O181_086546</name>
</gene>
<organism evidence="1 2">
    <name type="scientific">Austropuccinia psidii MF-1</name>
    <dbReference type="NCBI Taxonomy" id="1389203"/>
    <lineage>
        <taxon>Eukaryota</taxon>
        <taxon>Fungi</taxon>
        <taxon>Dikarya</taxon>
        <taxon>Basidiomycota</taxon>
        <taxon>Pucciniomycotina</taxon>
        <taxon>Pucciniomycetes</taxon>
        <taxon>Pucciniales</taxon>
        <taxon>Sphaerophragmiaceae</taxon>
        <taxon>Austropuccinia</taxon>
    </lineage>
</organism>
<name>A0A9Q3G054_9BASI</name>
<protein>
    <submittedName>
        <fullName evidence="1">Uncharacterized protein</fullName>
    </submittedName>
</protein>
<sequence length="215" mass="24418">MFTVNQLSCFSTTPNTKHWVALKHLLFYLKGTVNVYLEYTKSTPIHLISKLTGWADADYSNARDNRRSISGNVVLFFKNPISLLSKKQPVVAQSTTEAEYISMNICAKKLQWLTFFLKDLRKNITKPTFFNDTSGAVIFSKQATLNANTKHIEICFQYLRDCVTKKLLNIVQGSSNQMIADILTKPLSTQKLIQELPQFNLFDPGGVSENNRINT</sequence>
<keyword evidence="2" id="KW-1185">Reference proteome</keyword>
<dbReference type="PANTHER" id="PTHR11439">
    <property type="entry name" value="GAG-POL-RELATED RETROTRANSPOSON"/>
    <property type="match status" value="1"/>
</dbReference>
<accession>A0A9Q3G054</accession>
<dbReference type="CDD" id="cd09272">
    <property type="entry name" value="RNase_HI_RT_Ty1"/>
    <property type="match status" value="1"/>
</dbReference>
<dbReference type="AlphaFoldDB" id="A0A9Q3G054"/>
<comment type="caution">
    <text evidence="1">The sequence shown here is derived from an EMBL/GenBank/DDBJ whole genome shotgun (WGS) entry which is preliminary data.</text>
</comment>
<evidence type="ECO:0000313" key="2">
    <source>
        <dbReference type="Proteomes" id="UP000765509"/>
    </source>
</evidence>
<dbReference type="OrthoDB" id="1422441at2759"/>
<reference evidence="1" key="1">
    <citation type="submission" date="2021-03" db="EMBL/GenBank/DDBJ databases">
        <title>Draft genome sequence of rust myrtle Austropuccinia psidii MF-1, a brazilian biotype.</title>
        <authorList>
            <person name="Quecine M.C."/>
            <person name="Pachon D.M.R."/>
            <person name="Bonatelli M.L."/>
            <person name="Correr F.H."/>
            <person name="Franceschini L.M."/>
            <person name="Leite T.F."/>
            <person name="Margarido G.R.A."/>
            <person name="Almeida C.A."/>
            <person name="Ferrarezi J.A."/>
            <person name="Labate C.A."/>
        </authorList>
    </citation>
    <scope>NUCLEOTIDE SEQUENCE</scope>
    <source>
        <strain evidence="1">MF-1</strain>
    </source>
</reference>
<dbReference type="EMBL" id="AVOT02051857">
    <property type="protein sequence ID" value="MBW0546831.1"/>
    <property type="molecule type" value="Genomic_DNA"/>
</dbReference>
<proteinExistence type="predicted"/>
<dbReference type="Proteomes" id="UP000765509">
    <property type="component" value="Unassembled WGS sequence"/>
</dbReference>